<name>A0A1L8FD17_XENLA</name>
<dbReference type="InterPro" id="IPR001594">
    <property type="entry name" value="Palmitoyltrfase_DHHC"/>
</dbReference>
<dbReference type="PANTHER" id="PTHR12246">
    <property type="entry name" value="PALMITOYLTRANSFERASE ZDHHC16"/>
    <property type="match status" value="1"/>
</dbReference>
<dbReference type="RefSeq" id="XP_018087198.1">
    <property type="nucleotide sequence ID" value="XM_018231709.2"/>
</dbReference>
<gene>
    <name evidence="10 11" type="primary">dnz1.L</name>
</gene>
<dbReference type="GO" id="GO:0005794">
    <property type="term" value="C:Golgi apparatus"/>
    <property type="evidence" value="ECO:0000318"/>
    <property type="project" value="GO_Central"/>
</dbReference>
<evidence type="ECO:0000256" key="3">
    <source>
        <dbReference type="ARBA" id="ARBA00022692"/>
    </source>
</evidence>
<evidence type="ECO:0000259" key="8">
    <source>
        <dbReference type="Pfam" id="PF01529"/>
    </source>
</evidence>
<evidence type="ECO:0000256" key="1">
    <source>
        <dbReference type="ARBA" id="ARBA00004141"/>
    </source>
</evidence>
<dbReference type="OrthoDB" id="331948at2759"/>
<evidence type="ECO:0000256" key="4">
    <source>
        <dbReference type="ARBA" id="ARBA00022989"/>
    </source>
</evidence>
<dbReference type="CTD" id="108699615"/>
<dbReference type="GeneID" id="108699615"/>
<dbReference type="AGR" id="Xenbase:XB-GENE-17335842"/>
<evidence type="ECO:0000256" key="6">
    <source>
        <dbReference type="ARBA" id="ARBA00023315"/>
    </source>
</evidence>
<evidence type="ECO:0000313" key="10">
    <source>
        <dbReference type="RefSeq" id="XP_018087198.1"/>
    </source>
</evidence>
<reference evidence="10" key="1">
    <citation type="submission" date="2025-08" db="UniProtKB">
        <authorList>
            <consortium name="RefSeq"/>
        </authorList>
    </citation>
    <scope>IDENTIFICATION</scope>
    <source>
        <strain evidence="10">J_2021</strain>
        <tissue evidence="10">Erythrocytes</tissue>
    </source>
</reference>
<dbReference type="GO" id="GO:0016020">
    <property type="term" value="C:membrane"/>
    <property type="evidence" value="ECO:0007669"/>
    <property type="project" value="UniProtKB-SubCell"/>
</dbReference>
<dbReference type="Pfam" id="PF01529">
    <property type="entry name" value="DHHC"/>
    <property type="match status" value="1"/>
</dbReference>
<dbReference type="PROSITE" id="PS50216">
    <property type="entry name" value="DHHC"/>
    <property type="match status" value="1"/>
</dbReference>
<dbReference type="Bgee" id="108699615">
    <property type="expression patterns" value="Expressed in internal ear and 19 other cell types or tissues"/>
</dbReference>
<dbReference type="Xenbase" id="XB-GENE-17335842">
    <property type="gene designation" value="dnz1.L"/>
</dbReference>
<keyword evidence="3 7" id="KW-0812">Transmembrane</keyword>
<dbReference type="KEGG" id="xla:108699615"/>
<keyword evidence="5 7" id="KW-0472">Membrane</keyword>
<evidence type="ECO:0000256" key="5">
    <source>
        <dbReference type="ARBA" id="ARBA00023136"/>
    </source>
</evidence>
<dbReference type="GO" id="GO:0016409">
    <property type="term" value="F:palmitoyltransferase activity"/>
    <property type="evidence" value="ECO:0000318"/>
    <property type="project" value="GO_Central"/>
</dbReference>
<keyword evidence="4 7" id="KW-1133">Transmembrane helix</keyword>
<feature type="transmembrane region" description="Helical" evidence="7">
    <location>
        <begin position="48"/>
        <end position="66"/>
    </location>
</feature>
<keyword evidence="6 7" id="KW-0012">Acyltransferase</keyword>
<dbReference type="EC" id="2.3.1.225" evidence="7"/>
<comment type="similarity">
    <text evidence="7">Belongs to the DHHC palmitoyltransferase family.</text>
</comment>
<dbReference type="GO" id="GO:0019706">
    <property type="term" value="F:protein-cysteine S-palmitoyltransferase activity"/>
    <property type="evidence" value="ECO:0007669"/>
    <property type="project" value="UniProtKB-EC"/>
</dbReference>
<dbReference type="STRING" id="8355.A0A1L8FD17"/>
<dbReference type="AlphaFoldDB" id="A0A1L8FD17"/>
<sequence>MAVCVRDPCGVLCVLLTYLSLGYADYVIIRHVLMHNYYESIWCPLHAVGFNLVVFMLLLCHTRALFSDPGTVPLPETAIDFSDLRSGTPRKNDMGNEDWTVCNRCETYRPPRAHHCRICHRCIRRMDHHCPWINNCVGEMNQKYFIQFLFYTALTSLYAMVLVVTSWFWPPKKFSVDDPDKGLPAHSNVQIAHYILLLVESLLFGLFVTVIFYDQIVSIINDETPIEQLRKRLLKESRREVAHTRKPKMALLREVFGRGHMICWMFPCNCAPAAGGPAYSHLPDYDV</sequence>
<dbReference type="Proteomes" id="UP000186698">
    <property type="component" value="Chromosome 8L"/>
</dbReference>
<evidence type="ECO:0000313" key="9">
    <source>
        <dbReference type="Proteomes" id="UP000186698"/>
    </source>
</evidence>
<proteinExistence type="inferred from homology"/>
<feature type="domain" description="Palmitoyltransferase DHHC" evidence="8">
    <location>
        <begin position="97"/>
        <end position="231"/>
    </location>
</feature>
<protein>
    <recommendedName>
        <fullName evidence="7">Palmitoyltransferase</fullName>
        <ecNumber evidence="7">2.3.1.225</ecNumber>
    </recommendedName>
</protein>
<evidence type="ECO:0000313" key="11">
    <source>
        <dbReference type="Xenbase" id="XB-GENE-17335842"/>
    </source>
</evidence>
<keyword evidence="2 7" id="KW-0808">Transferase</keyword>
<accession>A0A1L8FD17</accession>
<dbReference type="InterPro" id="IPR039859">
    <property type="entry name" value="PFA4/ZDH16/20/ERF2-like"/>
</dbReference>
<comment type="subcellular location">
    <subcellularLocation>
        <location evidence="1">Membrane</location>
        <topology evidence="1">Multi-pass membrane protein</topology>
    </subcellularLocation>
</comment>
<evidence type="ECO:0000256" key="2">
    <source>
        <dbReference type="ARBA" id="ARBA00022679"/>
    </source>
</evidence>
<keyword evidence="9" id="KW-1185">Reference proteome</keyword>
<comment type="domain">
    <text evidence="7">The DHHC domain is required for palmitoyltransferase activity.</text>
</comment>
<comment type="catalytic activity">
    <reaction evidence="7">
        <text>L-cysteinyl-[protein] + hexadecanoyl-CoA = S-hexadecanoyl-L-cysteinyl-[protein] + CoA</text>
        <dbReference type="Rhea" id="RHEA:36683"/>
        <dbReference type="Rhea" id="RHEA-COMP:10131"/>
        <dbReference type="Rhea" id="RHEA-COMP:11032"/>
        <dbReference type="ChEBI" id="CHEBI:29950"/>
        <dbReference type="ChEBI" id="CHEBI:57287"/>
        <dbReference type="ChEBI" id="CHEBI:57379"/>
        <dbReference type="ChEBI" id="CHEBI:74151"/>
        <dbReference type="EC" id="2.3.1.225"/>
    </reaction>
</comment>
<feature type="transmembrane region" description="Helical" evidence="7">
    <location>
        <begin position="148"/>
        <end position="169"/>
    </location>
</feature>
<feature type="transmembrane region" description="Helical" evidence="7">
    <location>
        <begin position="191"/>
        <end position="213"/>
    </location>
</feature>
<evidence type="ECO:0000256" key="7">
    <source>
        <dbReference type="RuleBase" id="RU079119"/>
    </source>
</evidence>
<organism evidence="9 10">
    <name type="scientific">Xenopus laevis</name>
    <name type="common">African clawed frog</name>
    <dbReference type="NCBI Taxonomy" id="8355"/>
    <lineage>
        <taxon>Eukaryota</taxon>
        <taxon>Metazoa</taxon>
        <taxon>Chordata</taxon>
        <taxon>Craniata</taxon>
        <taxon>Vertebrata</taxon>
        <taxon>Euteleostomi</taxon>
        <taxon>Amphibia</taxon>
        <taxon>Batrachia</taxon>
        <taxon>Anura</taxon>
        <taxon>Pipoidea</taxon>
        <taxon>Pipidae</taxon>
        <taxon>Xenopodinae</taxon>
        <taxon>Xenopus</taxon>
        <taxon>Xenopus</taxon>
    </lineage>
</organism>
<dbReference type="PaxDb" id="8355-A0A1L8FD17"/>
<dbReference type="OMA" id="CGKSHPI"/>